<dbReference type="PANTHER" id="PTHR34295:SF1">
    <property type="entry name" value="BIOTIN TRANSPORTER BIOY"/>
    <property type="match status" value="1"/>
</dbReference>
<evidence type="ECO:0000313" key="5">
    <source>
        <dbReference type="Proteomes" id="UP000027463"/>
    </source>
</evidence>
<evidence type="ECO:0000313" key="4">
    <source>
        <dbReference type="EMBL" id="KEO57819.1"/>
    </source>
</evidence>
<name>A0ABR4TR66_9PROT</name>
<feature type="transmembrane region" description="Helical" evidence="3">
    <location>
        <begin position="185"/>
        <end position="202"/>
    </location>
</feature>
<feature type="transmembrane region" description="Helical" evidence="3">
    <location>
        <begin position="111"/>
        <end position="133"/>
    </location>
</feature>
<dbReference type="Gene3D" id="1.10.1760.20">
    <property type="match status" value="1"/>
</dbReference>
<reference evidence="4 5" key="1">
    <citation type="submission" date="2013-07" db="EMBL/GenBank/DDBJ databases">
        <title>Thalassospira permensis NBRC 106175 Genome Sequencing.</title>
        <authorList>
            <person name="Lai Q."/>
            <person name="Shao Z."/>
        </authorList>
    </citation>
    <scope>NUCLEOTIDE SEQUENCE [LARGE SCALE GENOMIC DNA]</scope>
    <source>
        <strain evidence="4 5">NBRC 106175</strain>
    </source>
</reference>
<sequence>MRFFFIYNFECDPEEDEITMSNAVSKPAETRISSGMKYSLMVLAGVAILTASAKITVPSWPVPMTLQTMAIMAIALATGPRVACATMLGYLAAGAAGLPVFAGTPERGIGLAYMVGPTGGYLLGYLIASWLVGALAQGRGMLARFGIMMAGMIPVYLLGLAWLAAFVPLEKVAEYGFTPFILGDTIKIALVALGSAACTRFIKHNKGGTA</sequence>
<comment type="caution">
    <text evidence="4">The sequence shown here is derived from an EMBL/GenBank/DDBJ whole genome shotgun (WGS) entry which is preliminary data.</text>
</comment>
<keyword evidence="2" id="KW-1003">Cell membrane</keyword>
<keyword evidence="3" id="KW-1133">Transmembrane helix</keyword>
<dbReference type="PIRSF" id="PIRSF016661">
    <property type="entry name" value="BioY"/>
    <property type="match status" value="1"/>
</dbReference>
<dbReference type="InterPro" id="IPR003784">
    <property type="entry name" value="BioY"/>
</dbReference>
<keyword evidence="2" id="KW-0813">Transport</keyword>
<proteinExistence type="inferred from homology"/>
<comment type="similarity">
    <text evidence="1 2">Belongs to the BioY family.</text>
</comment>
<evidence type="ECO:0000256" key="2">
    <source>
        <dbReference type="PIRNR" id="PIRNR016661"/>
    </source>
</evidence>
<evidence type="ECO:0000256" key="1">
    <source>
        <dbReference type="ARBA" id="ARBA00010692"/>
    </source>
</evidence>
<gene>
    <name evidence="4" type="ORF">SMB34_03655</name>
</gene>
<dbReference type="Proteomes" id="UP000027463">
    <property type="component" value="Unassembled WGS sequence"/>
</dbReference>
<comment type="subcellular location">
    <subcellularLocation>
        <location evidence="2">Cell membrane</location>
        <topology evidence="2">Multi-pass membrane protein</topology>
    </subcellularLocation>
</comment>
<feature type="transmembrane region" description="Helical" evidence="3">
    <location>
        <begin position="38"/>
        <end position="57"/>
    </location>
</feature>
<keyword evidence="2 3" id="KW-0472">Membrane</keyword>
<organism evidence="4 5">
    <name type="scientific">Thalassospira permensis NBRC 106175</name>
    <dbReference type="NCBI Taxonomy" id="1353532"/>
    <lineage>
        <taxon>Bacteria</taxon>
        <taxon>Pseudomonadati</taxon>
        <taxon>Pseudomonadota</taxon>
        <taxon>Alphaproteobacteria</taxon>
        <taxon>Rhodospirillales</taxon>
        <taxon>Thalassospiraceae</taxon>
        <taxon>Thalassospira</taxon>
    </lineage>
</organism>
<evidence type="ECO:0000256" key="3">
    <source>
        <dbReference type="SAM" id="Phobius"/>
    </source>
</evidence>
<dbReference type="EMBL" id="AUNC01000012">
    <property type="protein sequence ID" value="KEO57819.1"/>
    <property type="molecule type" value="Genomic_DNA"/>
</dbReference>
<protein>
    <recommendedName>
        <fullName evidence="2">Biotin transporter</fullName>
    </recommendedName>
</protein>
<dbReference type="Pfam" id="PF02632">
    <property type="entry name" value="BioY"/>
    <property type="match status" value="1"/>
</dbReference>
<feature type="transmembrane region" description="Helical" evidence="3">
    <location>
        <begin position="145"/>
        <end position="165"/>
    </location>
</feature>
<keyword evidence="3" id="KW-0812">Transmembrane</keyword>
<accession>A0ABR4TR66</accession>
<dbReference type="PANTHER" id="PTHR34295">
    <property type="entry name" value="BIOTIN TRANSPORTER BIOY"/>
    <property type="match status" value="1"/>
</dbReference>
<keyword evidence="5" id="KW-1185">Reference proteome</keyword>